<reference evidence="1 2" key="1">
    <citation type="submission" date="2023-07" db="EMBL/GenBank/DDBJ databases">
        <title>Genomic Encyclopedia of Type Strains, Phase IV (KMG-IV): sequencing the most valuable type-strain genomes for metagenomic binning, comparative biology and taxonomic classification.</title>
        <authorList>
            <person name="Goeker M."/>
        </authorList>
    </citation>
    <scope>NUCLEOTIDE SEQUENCE [LARGE SCALE GENOMIC DNA]</scope>
    <source>
        <strain evidence="1 2">DSM 338</strain>
    </source>
</reference>
<comment type="caution">
    <text evidence="1">The sequence shown here is derived from an EMBL/GenBank/DDBJ whole genome shotgun (WGS) entry which is preliminary data.</text>
</comment>
<organism evidence="1 2">
    <name type="scientific">Xanthobacter flavus</name>
    <dbReference type="NCBI Taxonomy" id="281"/>
    <lineage>
        <taxon>Bacteria</taxon>
        <taxon>Pseudomonadati</taxon>
        <taxon>Pseudomonadota</taxon>
        <taxon>Alphaproteobacteria</taxon>
        <taxon>Hyphomicrobiales</taxon>
        <taxon>Xanthobacteraceae</taxon>
        <taxon>Xanthobacter</taxon>
    </lineage>
</organism>
<sequence length="38" mass="4008">MSWHGEQEIARCAAGAGTEVRALGILWPEGGIEGVRQA</sequence>
<accession>A0ABU1KKM3</accession>
<name>A0ABU1KKM3_XANFL</name>
<gene>
    <name evidence="1" type="ORF">GGQ86_003653</name>
</gene>
<evidence type="ECO:0000313" key="1">
    <source>
        <dbReference type="EMBL" id="MDR6335163.1"/>
    </source>
</evidence>
<proteinExistence type="predicted"/>
<dbReference type="EMBL" id="JAVDPY010000006">
    <property type="protein sequence ID" value="MDR6335163.1"/>
    <property type="molecule type" value="Genomic_DNA"/>
</dbReference>
<protein>
    <submittedName>
        <fullName evidence="1">Uncharacterized protein</fullName>
    </submittedName>
</protein>
<dbReference type="Proteomes" id="UP001245370">
    <property type="component" value="Unassembled WGS sequence"/>
</dbReference>
<evidence type="ECO:0000313" key="2">
    <source>
        <dbReference type="Proteomes" id="UP001245370"/>
    </source>
</evidence>
<keyword evidence="2" id="KW-1185">Reference proteome</keyword>